<keyword evidence="2" id="KW-1185">Reference proteome</keyword>
<evidence type="ECO:0000313" key="1">
    <source>
        <dbReference type="EMBL" id="KAI0031566.1"/>
    </source>
</evidence>
<comment type="caution">
    <text evidence="1">The sequence shown here is derived from an EMBL/GenBank/DDBJ whole genome shotgun (WGS) entry which is preliminary data.</text>
</comment>
<organism evidence="1 2">
    <name type="scientific">Vararia minispora EC-137</name>
    <dbReference type="NCBI Taxonomy" id="1314806"/>
    <lineage>
        <taxon>Eukaryota</taxon>
        <taxon>Fungi</taxon>
        <taxon>Dikarya</taxon>
        <taxon>Basidiomycota</taxon>
        <taxon>Agaricomycotina</taxon>
        <taxon>Agaricomycetes</taxon>
        <taxon>Russulales</taxon>
        <taxon>Lachnocladiaceae</taxon>
        <taxon>Vararia</taxon>
    </lineage>
</organism>
<gene>
    <name evidence="1" type="ORF">K488DRAFT_86690</name>
</gene>
<reference evidence="1" key="2">
    <citation type="journal article" date="2022" name="New Phytol.">
        <title>Evolutionary transition to the ectomycorrhizal habit in the genomes of a hyperdiverse lineage of mushroom-forming fungi.</title>
        <authorList>
            <person name="Looney B."/>
            <person name="Miyauchi S."/>
            <person name="Morin E."/>
            <person name="Drula E."/>
            <person name="Courty P.E."/>
            <person name="Kohler A."/>
            <person name="Kuo A."/>
            <person name="LaButti K."/>
            <person name="Pangilinan J."/>
            <person name="Lipzen A."/>
            <person name="Riley R."/>
            <person name="Andreopoulos W."/>
            <person name="He G."/>
            <person name="Johnson J."/>
            <person name="Nolan M."/>
            <person name="Tritt A."/>
            <person name="Barry K.W."/>
            <person name="Grigoriev I.V."/>
            <person name="Nagy L.G."/>
            <person name="Hibbett D."/>
            <person name="Henrissat B."/>
            <person name="Matheny P.B."/>
            <person name="Labbe J."/>
            <person name="Martin F.M."/>
        </authorList>
    </citation>
    <scope>NUCLEOTIDE SEQUENCE</scope>
    <source>
        <strain evidence="1">EC-137</strain>
    </source>
</reference>
<sequence length="100" mass="11066">MLSIRRGALVPGFQSGFRKVRDAAPAPEHIRLSISIVDSGIVMFPFSDRSVAEMPVPWKDTLVQLPLLLLVSIRRPGLVPADLRIPLPDHQSAPMRRSGF</sequence>
<accession>A0ACB8QJR3</accession>
<dbReference type="Proteomes" id="UP000814128">
    <property type="component" value="Unassembled WGS sequence"/>
</dbReference>
<protein>
    <submittedName>
        <fullName evidence="1">Uncharacterized protein</fullName>
    </submittedName>
</protein>
<evidence type="ECO:0000313" key="2">
    <source>
        <dbReference type="Proteomes" id="UP000814128"/>
    </source>
</evidence>
<name>A0ACB8QJR3_9AGAM</name>
<proteinExistence type="predicted"/>
<dbReference type="EMBL" id="MU273575">
    <property type="protein sequence ID" value="KAI0031566.1"/>
    <property type="molecule type" value="Genomic_DNA"/>
</dbReference>
<reference evidence="1" key="1">
    <citation type="submission" date="2021-02" db="EMBL/GenBank/DDBJ databases">
        <authorList>
            <consortium name="DOE Joint Genome Institute"/>
            <person name="Ahrendt S."/>
            <person name="Looney B.P."/>
            <person name="Miyauchi S."/>
            <person name="Morin E."/>
            <person name="Drula E."/>
            <person name="Courty P.E."/>
            <person name="Chicoki N."/>
            <person name="Fauchery L."/>
            <person name="Kohler A."/>
            <person name="Kuo A."/>
            <person name="Labutti K."/>
            <person name="Pangilinan J."/>
            <person name="Lipzen A."/>
            <person name="Riley R."/>
            <person name="Andreopoulos W."/>
            <person name="He G."/>
            <person name="Johnson J."/>
            <person name="Barry K.W."/>
            <person name="Grigoriev I.V."/>
            <person name="Nagy L."/>
            <person name="Hibbett D."/>
            <person name="Henrissat B."/>
            <person name="Matheny P.B."/>
            <person name="Labbe J."/>
            <person name="Martin F."/>
        </authorList>
    </citation>
    <scope>NUCLEOTIDE SEQUENCE</scope>
    <source>
        <strain evidence="1">EC-137</strain>
    </source>
</reference>